<feature type="transmembrane region" description="Helical" evidence="8">
    <location>
        <begin position="348"/>
        <end position="370"/>
    </location>
</feature>
<feature type="transmembrane region" description="Helical" evidence="8">
    <location>
        <begin position="321"/>
        <end position="342"/>
    </location>
</feature>
<dbReference type="EMBL" id="MHQZ01000038">
    <property type="protein sequence ID" value="OHA13294.1"/>
    <property type="molecule type" value="Genomic_DNA"/>
</dbReference>
<dbReference type="InterPro" id="IPR038076">
    <property type="entry name" value="MgtE_N_sf"/>
</dbReference>
<dbReference type="InterPro" id="IPR006667">
    <property type="entry name" value="SLC41_membr_dom"/>
</dbReference>
<keyword evidence="4 8" id="KW-0812">Transmembrane</keyword>
<dbReference type="PANTHER" id="PTHR41394">
    <property type="entry name" value="MAGNESIUM TRANSPORTER MGTE"/>
    <property type="match status" value="1"/>
</dbReference>
<evidence type="ECO:0000256" key="2">
    <source>
        <dbReference type="ARBA" id="ARBA00009749"/>
    </source>
</evidence>
<keyword evidence="7 8" id="KW-0472">Membrane</keyword>
<dbReference type="InterPro" id="IPR036739">
    <property type="entry name" value="SLC41_membr_dom_sf"/>
</dbReference>
<dbReference type="AlphaFoldDB" id="A0A1G2LP41"/>
<dbReference type="Gene3D" id="1.25.60.10">
    <property type="entry name" value="MgtE N-terminal domain-like"/>
    <property type="match status" value="1"/>
</dbReference>
<dbReference type="InterPro" id="IPR046342">
    <property type="entry name" value="CBS_dom_sf"/>
</dbReference>
<evidence type="ECO:0000313" key="11">
    <source>
        <dbReference type="Proteomes" id="UP000178302"/>
    </source>
</evidence>
<dbReference type="Gene3D" id="3.10.580.10">
    <property type="entry name" value="CBS-domain"/>
    <property type="match status" value="1"/>
</dbReference>
<organism evidence="10 11">
    <name type="scientific">Candidatus Tagabacteria bacterium RIFCSPLOWO2_01_FULL_39_11</name>
    <dbReference type="NCBI Taxonomy" id="1802295"/>
    <lineage>
        <taxon>Bacteria</taxon>
        <taxon>Candidatus Tagaibacteriota</taxon>
    </lineage>
</organism>
<dbReference type="GO" id="GO:0016020">
    <property type="term" value="C:membrane"/>
    <property type="evidence" value="ECO:0007669"/>
    <property type="project" value="UniProtKB-SubCell"/>
</dbReference>
<dbReference type="InterPro" id="IPR006668">
    <property type="entry name" value="Mg_transptr_MgtE_intracell_dom"/>
</dbReference>
<dbReference type="SUPFAM" id="SSF158791">
    <property type="entry name" value="MgtE N-terminal domain-like"/>
    <property type="match status" value="1"/>
</dbReference>
<comment type="similarity">
    <text evidence="2">Belongs to the SLC41A transporter family.</text>
</comment>
<gene>
    <name evidence="10" type="ORF">A2909_00295</name>
</gene>
<comment type="caution">
    <text evidence="10">The sequence shown here is derived from an EMBL/GenBank/DDBJ whole genome shotgun (WGS) entry which is preliminary data.</text>
</comment>
<evidence type="ECO:0000256" key="3">
    <source>
        <dbReference type="ARBA" id="ARBA00022448"/>
    </source>
</evidence>
<evidence type="ECO:0000256" key="8">
    <source>
        <dbReference type="SAM" id="Phobius"/>
    </source>
</evidence>
<dbReference type="SUPFAM" id="SSF54631">
    <property type="entry name" value="CBS-domain pair"/>
    <property type="match status" value="1"/>
</dbReference>
<dbReference type="SUPFAM" id="SSF161093">
    <property type="entry name" value="MgtE membrane domain-like"/>
    <property type="match status" value="1"/>
</dbReference>
<dbReference type="Gene3D" id="1.10.357.20">
    <property type="entry name" value="SLC41 divalent cation transporters, integral membrane domain"/>
    <property type="match status" value="1"/>
</dbReference>
<sequence>MHSIKEIINHSPRAKRKLFSLLPPELQAETTILLSRKSKKTILRQLGNLTVARFLHFNFDDDAADILQYFSKKKREQILGNLQPQKKGNIKKLLKYGSETAGGLMDLDFIIVKDTDSLADIKSRAREYFSLKKVPVVVVGDNNGKILGFLPIHKLITSPFSESAGAHVKHLPLVDADLDQEEIIKHIEKRQAITGVMDGADFVGIIHIEDLAKIPQGEATEDIYSFAGVHKEEEVSDSIATSIRLRYKWLMLNLLTALAAAFVVGVFKDTISSFVILAAYMPVVAGMGGNAGIQTLAVVVRGIALGDVTFQNSRRILMKEILANAANGVIIGVLVGLIAYFWNANPMLGLILFVSVIVNLFIAGLFGTIIPLSLKFLKIDPALAASVFVTAATDIFGFFVFLGLARIFLM</sequence>
<evidence type="ECO:0000256" key="1">
    <source>
        <dbReference type="ARBA" id="ARBA00004141"/>
    </source>
</evidence>
<dbReference type="Pfam" id="PF00571">
    <property type="entry name" value="CBS"/>
    <property type="match status" value="1"/>
</dbReference>
<protein>
    <recommendedName>
        <fullName evidence="9">Magnesium transporter MgtE intracellular domain-containing protein</fullName>
    </recommendedName>
</protein>
<dbReference type="Proteomes" id="UP000178302">
    <property type="component" value="Unassembled WGS sequence"/>
</dbReference>
<evidence type="ECO:0000259" key="9">
    <source>
        <dbReference type="SMART" id="SM00924"/>
    </source>
</evidence>
<evidence type="ECO:0000256" key="6">
    <source>
        <dbReference type="ARBA" id="ARBA00022989"/>
    </source>
</evidence>
<dbReference type="InterPro" id="IPR000644">
    <property type="entry name" value="CBS_dom"/>
</dbReference>
<keyword evidence="6 8" id="KW-1133">Transmembrane helix</keyword>
<feature type="transmembrane region" description="Helical" evidence="8">
    <location>
        <begin position="249"/>
        <end position="267"/>
    </location>
</feature>
<keyword evidence="3" id="KW-0813">Transport</keyword>
<evidence type="ECO:0000256" key="7">
    <source>
        <dbReference type="ARBA" id="ARBA00023136"/>
    </source>
</evidence>
<feature type="transmembrane region" description="Helical" evidence="8">
    <location>
        <begin position="382"/>
        <end position="409"/>
    </location>
</feature>
<dbReference type="SMART" id="SM00924">
    <property type="entry name" value="MgtE_N"/>
    <property type="match status" value="1"/>
</dbReference>
<keyword evidence="5" id="KW-0460">Magnesium</keyword>
<reference evidence="10 11" key="1">
    <citation type="journal article" date="2016" name="Nat. Commun.">
        <title>Thousands of microbial genomes shed light on interconnected biogeochemical processes in an aquifer system.</title>
        <authorList>
            <person name="Anantharaman K."/>
            <person name="Brown C.T."/>
            <person name="Hug L.A."/>
            <person name="Sharon I."/>
            <person name="Castelle C.J."/>
            <person name="Probst A.J."/>
            <person name="Thomas B.C."/>
            <person name="Singh A."/>
            <person name="Wilkins M.J."/>
            <person name="Karaoz U."/>
            <person name="Brodie E.L."/>
            <person name="Williams K.H."/>
            <person name="Hubbard S.S."/>
            <person name="Banfield J.F."/>
        </authorList>
    </citation>
    <scope>NUCLEOTIDE SEQUENCE [LARGE SCALE GENOMIC DNA]</scope>
</reference>
<name>A0A1G2LP41_9BACT</name>
<comment type="subcellular location">
    <subcellularLocation>
        <location evidence="1">Membrane</location>
        <topology evidence="1">Multi-pass membrane protein</topology>
    </subcellularLocation>
</comment>
<dbReference type="PANTHER" id="PTHR41394:SF5">
    <property type="entry name" value="SLC41A_MGTE INTEGRAL MEMBRANE DOMAIN-CONTAINING PROTEIN"/>
    <property type="match status" value="1"/>
</dbReference>
<evidence type="ECO:0000313" key="10">
    <source>
        <dbReference type="EMBL" id="OHA13294.1"/>
    </source>
</evidence>
<accession>A0A1G2LP41</accession>
<feature type="transmembrane region" description="Helical" evidence="8">
    <location>
        <begin position="273"/>
        <end position="300"/>
    </location>
</feature>
<proteinExistence type="inferred from homology"/>
<evidence type="ECO:0000256" key="5">
    <source>
        <dbReference type="ARBA" id="ARBA00022842"/>
    </source>
</evidence>
<dbReference type="Pfam" id="PF03448">
    <property type="entry name" value="MgtE_N"/>
    <property type="match status" value="1"/>
</dbReference>
<feature type="domain" description="Magnesium transporter MgtE intracellular" evidence="9">
    <location>
        <begin position="1"/>
        <end position="101"/>
    </location>
</feature>
<dbReference type="Pfam" id="PF01769">
    <property type="entry name" value="MgtE"/>
    <property type="match status" value="1"/>
</dbReference>
<evidence type="ECO:0000256" key="4">
    <source>
        <dbReference type="ARBA" id="ARBA00022692"/>
    </source>
</evidence>
<dbReference type="GO" id="GO:0008324">
    <property type="term" value="F:monoatomic cation transmembrane transporter activity"/>
    <property type="evidence" value="ECO:0007669"/>
    <property type="project" value="InterPro"/>
</dbReference>